<proteinExistence type="predicted"/>
<dbReference type="InterPro" id="IPR002591">
    <property type="entry name" value="Phosphodiest/P_Trfase"/>
</dbReference>
<gene>
    <name evidence="2" type="ORF">M1E25_23390</name>
</gene>
<feature type="region of interest" description="Disordered" evidence="1">
    <location>
        <begin position="571"/>
        <end position="594"/>
    </location>
</feature>
<dbReference type="PANTHER" id="PTHR10151">
    <property type="entry name" value="ECTONUCLEOTIDE PYROPHOSPHATASE/PHOSPHODIESTERASE"/>
    <property type="match status" value="1"/>
</dbReference>
<dbReference type="Gene3D" id="3.40.720.10">
    <property type="entry name" value="Alkaline Phosphatase, subunit A"/>
    <property type="match status" value="2"/>
</dbReference>
<organism evidence="2 3">
    <name type="scientific">Streptomyces meridianus</name>
    <dbReference type="NCBI Taxonomy" id="2938945"/>
    <lineage>
        <taxon>Bacteria</taxon>
        <taxon>Bacillati</taxon>
        <taxon>Actinomycetota</taxon>
        <taxon>Actinomycetes</taxon>
        <taxon>Kitasatosporales</taxon>
        <taxon>Streptomycetaceae</taxon>
        <taxon>Streptomyces</taxon>
    </lineage>
</organism>
<dbReference type="PANTHER" id="PTHR10151:SF120">
    <property type="entry name" value="BIS(5'-ADENOSYL)-TRIPHOSPHATASE"/>
    <property type="match status" value="1"/>
</dbReference>
<dbReference type="SUPFAM" id="SSF53649">
    <property type="entry name" value="Alkaline phosphatase-like"/>
    <property type="match status" value="1"/>
</dbReference>
<dbReference type="Pfam" id="PF01663">
    <property type="entry name" value="Phosphodiest"/>
    <property type="match status" value="2"/>
</dbReference>
<protein>
    <submittedName>
        <fullName evidence="2">Alkaline phosphatase family protein</fullName>
    </submittedName>
</protein>
<dbReference type="RefSeq" id="WP_251418910.1">
    <property type="nucleotide sequence ID" value="NZ_JAMQGM010000056.1"/>
</dbReference>
<sequence length="594" mass="62854">MTVYWVVWDAGAHWVVDRLEREGALPAVTRMRERGVFAAARPAHPNCQTPPSLATLFTGTWPAEHQVTGYTVPGAGEGVASHVSGFSPGFPATPPVWEAMSENDLTSALVHAPWVFGADDRVGPHIDAAVEAYSGRLARHALHTLDPGPGNQLWDLGGFRVEAVVEWARGGSRRVRITGGDRLLLGSDEGWQPFALDRDHGTWMRCLRVGERLMLVHTGLWRGRIAGRNPKTTHRLAQCPPFAGEGVGPLYRQGAFGPRLAEGGDGSAEEVFLSSVECVARSFGAAADAVLQTHEADLVVVYLPMTDDVGHEFLGWCDERSAAHRPDIAERVWSYIRRCYTWSDAILGRVLDRACDEDTVVLGADHGMVGSTHLVHLNDQLVRAGLAVRDVGGDLDPEGSQVFYHPANNGSLWAAGSTAADPVRARHALSQARAALSSITDPETGRPVVTGFVGHDGEPLTDGRAGPAVSYVVLADDYQPSARLLGGGPVVRRVAKTGAHVVNTGDSRLHAIHAAVGPGIRPGTAAGVIDNTLPAALVLGQLGLAGTPQAGGAPALSIRSTKDDAHAVRLSPFPLSRRADGSSPCAGGGLSRKP</sequence>
<dbReference type="Proteomes" id="UP001167160">
    <property type="component" value="Unassembled WGS sequence"/>
</dbReference>
<name>A0ABT0XEK8_9ACTN</name>
<accession>A0ABT0XEK8</accession>
<dbReference type="InterPro" id="IPR017850">
    <property type="entry name" value="Alkaline_phosphatase_core_sf"/>
</dbReference>
<dbReference type="EMBL" id="JAMQGM010000056">
    <property type="protein sequence ID" value="MCM2580249.1"/>
    <property type="molecule type" value="Genomic_DNA"/>
</dbReference>
<evidence type="ECO:0000256" key="1">
    <source>
        <dbReference type="SAM" id="MobiDB-lite"/>
    </source>
</evidence>
<evidence type="ECO:0000313" key="2">
    <source>
        <dbReference type="EMBL" id="MCM2580249.1"/>
    </source>
</evidence>
<comment type="caution">
    <text evidence="2">The sequence shown here is derived from an EMBL/GenBank/DDBJ whole genome shotgun (WGS) entry which is preliminary data.</text>
</comment>
<keyword evidence="3" id="KW-1185">Reference proteome</keyword>
<evidence type="ECO:0000313" key="3">
    <source>
        <dbReference type="Proteomes" id="UP001167160"/>
    </source>
</evidence>
<reference evidence="2" key="1">
    <citation type="journal article" date="2023" name="Int. J. Syst. Evol. Microbiol.">
        <title>Streptomyces meridianus sp. nov. isolated from brackish water of the Tagus estuary in Alcochete, Portugal.</title>
        <authorList>
            <person name="Santos J.D.N."/>
            <person name="Klimek D."/>
            <person name="Calusinska M."/>
            <person name="Lobo Da Cunha A."/>
            <person name="Catita J."/>
            <person name="Goncalves H."/>
            <person name="Gonzalez I."/>
            <person name="Reyes F."/>
            <person name="Lage O.M."/>
        </authorList>
    </citation>
    <scope>NUCLEOTIDE SEQUENCE</scope>
    <source>
        <strain evidence="2">MTZ3.1</strain>
    </source>
</reference>